<dbReference type="EMBL" id="RJVU01067793">
    <property type="protein sequence ID" value="ROI81934.1"/>
    <property type="molecule type" value="Genomic_DNA"/>
</dbReference>
<reference evidence="2 3" key="1">
    <citation type="submission" date="2018-10" db="EMBL/GenBank/DDBJ databases">
        <title>Genome assembly for a Yunnan-Guizhou Plateau 3E fish, Anabarilius grahami (Regan), and its evolutionary and genetic applications.</title>
        <authorList>
            <person name="Jiang W."/>
        </authorList>
    </citation>
    <scope>NUCLEOTIDE SEQUENCE [LARGE SCALE GENOMIC DNA]</scope>
    <source>
        <strain evidence="2">AG-KIZ</strain>
        <tissue evidence="2">Muscle</tissue>
    </source>
</reference>
<dbReference type="Proteomes" id="UP000281406">
    <property type="component" value="Unassembled WGS sequence"/>
</dbReference>
<evidence type="ECO:0000256" key="1">
    <source>
        <dbReference type="SAM" id="MobiDB-lite"/>
    </source>
</evidence>
<evidence type="ECO:0000313" key="2">
    <source>
        <dbReference type="EMBL" id="ROI81934.1"/>
    </source>
</evidence>
<accession>A0A3N0XNI1</accession>
<dbReference type="AlphaFoldDB" id="A0A3N0XNI1"/>
<comment type="caution">
    <text evidence="2">The sequence shown here is derived from an EMBL/GenBank/DDBJ whole genome shotgun (WGS) entry which is preliminary data.</text>
</comment>
<keyword evidence="3" id="KW-1185">Reference proteome</keyword>
<feature type="compositionally biased region" description="Basic and acidic residues" evidence="1">
    <location>
        <begin position="1"/>
        <end position="15"/>
    </location>
</feature>
<sequence length="108" mass="12402">MRESWKRDGAGDLWRRWSTHTQTRNTRGDRESQETGCPALTPVNVIREEMLLQEGGEVILSKDPMGTKIQNNAEGNVFGKERRETPYQISIQIEKNYDALGKALHVFQ</sequence>
<name>A0A3N0XNI1_ANAGA</name>
<proteinExistence type="predicted"/>
<gene>
    <name evidence="2" type="ORF">DPX16_22169</name>
</gene>
<feature type="region of interest" description="Disordered" evidence="1">
    <location>
        <begin position="1"/>
        <end position="37"/>
    </location>
</feature>
<protein>
    <submittedName>
        <fullName evidence="2">Uncharacterized protein</fullName>
    </submittedName>
</protein>
<organism evidence="2 3">
    <name type="scientific">Anabarilius grahami</name>
    <name type="common">Kanglang fish</name>
    <name type="synonym">Barilius grahami</name>
    <dbReference type="NCBI Taxonomy" id="495550"/>
    <lineage>
        <taxon>Eukaryota</taxon>
        <taxon>Metazoa</taxon>
        <taxon>Chordata</taxon>
        <taxon>Craniata</taxon>
        <taxon>Vertebrata</taxon>
        <taxon>Euteleostomi</taxon>
        <taxon>Actinopterygii</taxon>
        <taxon>Neopterygii</taxon>
        <taxon>Teleostei</taxon>
        <taxon>Ostariophysi</taxon>
        <taxon>Cypriniformes</taxon>
        <taxon>Xenocyprididae</taxon>
        <taxon>Xenocypridinae</taxon>
        <taxon>Xenocypridinae incertae sedis</taxon>
        <taxon>Anabarilius</taxon>
    </lineage>
</organism>
<evidence type="ECO:0000313" key="3">
    <source>
        <dbReference type="Proteomes" id="UP000281406"/>
    </source>
</evidence>